<feature type="domain" description="G-protein coupled receptors family 1 profile" evidence="12">
    <location>
        <begin position="64"/>
        <end position="324"/>
    </location>
</feature>
<evidence type="ECO:0000259" key="12">
    <source>
        <dbReference type="PROSITE" id="PS50262"/>
    </source>
</evidence>
<dbReference type="Gene3D" id="1.20.1070.10">
    <property type="entry name" value="Rhodopsin 7-helix transmembrane proteins"/>
    <property type="match status" value="1"/>
</dbReference>
<keyword evidence="13" id="KW-1185">Reference proteome</keyword>
<evidence type="ECO:0000256" key="6">
    <source>
        <dbReference type="ARBA" id="ARBA00023136"/>
    </source>
</evidence>
<comment type="subcellular location">
    <subcellularLocation>
        <location evidence="1">Membrane</location>
        <topology evidence="1">Multi-pass membrane protein</topology>
    </subcellularLocation>
</comment>
<dbReference type="InterPro" id="IPR017452">
    <property type="entry name" value="GPCR_Rhodpsn_7TM"/>
</dbReference>
<reference evidence="14" key="1">
    <citation type="submission" date="2025-08" db="UniProtKB">
        <authorList>
            <consortium name="RefSeq"/>
        </authorList>
    </citation>
    <scope>IDENTIFICATION</scope>
    <source>
        <tissue evidence="14">Whole sample</tissue>
    </source>
</reference>
<name>A0A8B8AFD8_CRAVI</name>
<dbReference type="OrthoDB" id="9046662at2759"/>
<feature type="compositionally biased region" description="Low complexity" evidence="10">
    <location>
        <begin position="372"/>
        <end position="385"/>
    </location>
</feature>
<keyword evidence="3 9" id="KW-0812">Transmembrane</keyword>
<evidence type="ECO:0000256" key="10">
    <source>
        <dbReference type="SAM" id="MobiDB-lite"/>
    </source>
</evidence>
<evidence type="ECO:0000256" key="4">
    <source>
        <dbReference type="ARBA" id="ARBA00022989"/>
    </source>
</evidence>
<keyword evidence="6 11" id="KW-0472">Membrane</keyword>
<dbReference type="RefSeq" id="XP_022290207.1">
    <property type="nucleotide sequence ID" value="XM_022434499.1"/>
</dbReference>
<protein>
    <submittedName>
        <fullName evidence="14">Probable G-protein coupled receptor 83</fullName>
    </submittedName>
</protein>
<feature type="transmembrane region" description="Helical" evidence="11">
    <location>
        <begin position="48"/>
        <end position="72"/>
    </location>
</feature>
<dbReference type="GO" id="GO:0042923">
    <property type="term" value="F:neuropeptide binding"/>
    <property type="evidence" value="ECO:0007669"/>
    <property type="project" value="TreeGrafter"/>
</dbReference>
<dbReference type="PRINTS" id="PR01012">
    <property type="entry name" value="NRPEPTIDEYR"/>
</dbReference>
<dbReference type="GO" id="GO:0043005">
    <property type="term" value="C:neuron projection"/>
    <property type="evidence" value="ECO:0007669"/>
    <property type="project" value="TreeGrafter"/>
</dbReference>
<gene>
    <name evidence="14" type="primary">LOC111101865</name>
</gene>
<dbReference type="KEGG" id="cvn:111101865"/>
<organism evidence="13 14">
    <name type="scientific">Crassostrea virginica</name>
    <name type="common">Eastern oyster</name>
    <dbReference type="NCBI Taxonomy" id="6565"/>
    <lineage>
        <taxon>Eukaryota</taxon>
        <taxon>Metazoa</taxon>
        <taxon>Spiralia</taxon>
        <taxon>Lophotrochozoa</taxon>
        <taxon>Mollusca</taxon>
        <taxon>Bivalvia</taxon>
        <taxon>Autobranchia</taxon>
        <taxon>Pteriomorphia</taxon>
        <taxon>Ostreida</taxon>
        <taxon>Ostreoidea</taxon>
        <taxon>Ostreidae</taxon>
        <taxon>Crassostrea</taxon>
    </lineage>
</organism>
<feature type="transmembrane region" description="Helical" evidence="11">
    <location>
        <begin position="123"/>
        <end position="143"/>
    </location>
</feature>
<feature type="transmembrane region" description="Helical" evidence="11">
    <location>
        <begin position="213"/>
        <end position="234"/>
    </location>
</feature>
<keyword evidence="8 9" id="KW-0807">Transducer</keyword>
<sequence length="411" mass="47646">MSFWQFQMDDIENFLDSMDNETLSDIFPDKFENASNSEYFDSNATTQILLISMFSPLVLLTFICNIIVCYVVGKNKKMQTVTNVFIVNMSVSDLILVSLNVSLNIARHLAREWTLGDFLCHMLNFSLMLSVYVSTLTLTAIALDRHQVLLYPLQPRITKRISYVIIFAIWFLSILLALPYGIFTRVAEIDFILAKLKRCTTVFPHPAHQWEQALTISTTVLQFFLPVGVIAIAYTRVIQKLWLRTHLGVVTETQRRIEIQKKRKTIKLLVAVMLVFTICWAPINFYHLLTDLHPNRVTFRYNGTAFFVCHWIAVSSSCINPILYCWMNQSFRSEIKKHVTCLRCTLRKRNCSHEVEEPFTKETNSRNRQEARSVSNPLISSSSSSDSRRSERELPKKCRFTCRCTYKLSNV</sequence>
<accession>A0A8B8AFD8</accession>
<dbReference type="SMART" id="SM01381">
    <property type="entry name" value="7TM_GPCR_Srsx"/>
    <property type="match status" value="1"/>
</dbReference>
<dbReference type="PROSITE" id="PS50262">
    <property type="entry name" value="G_PROTEIN_RECEP_F1_2"/>
    <property type="match status" value="1"/>
</dbReference>
<evidence type="ECO:0000256" key="2">
    <source>
        <dbReference type="ARBA" id="ARBA00010663"/>
    </source>
</evidence>
<keyword evidence="5 9" id="KW-0297">G-protein coupled receptor</keyword>
<feature type="transmembrane region" description="Helical" evidence="11">
    <location>
        <begin position="265"/>
        <end position="285"/>
    </location>
</feature>
<dbReference type="GO" id="GO:0004983">
    <property type="term" value="F:neuropeptide Y receptor activity"/>
    <property type="evidence" value="ECO:0007669"/>
    <property type="project" value="InterPro"/>
</dbReference>
<dbReference type="InterPro" id="IPR000276">
    <property type="entry name" value="GPCR_Rhodpsn"/>
</dbReference>
<dbReference type="GO" id="GO:0005886">
    <property type="term" value="C:plasma membrane"/>
    <property type="evidence" value="ECO:0007669"/>
    <property type="project" value="TreeGrafter"/>
</dbReference>
<dbReference type="GeneID" id="111101865"/>
<keyword evidence="7 9" id="KW-0675">Receptor</keyword>
<feature type="region of interest" description="Disordered" evidence="10">
    <location>
        <begin position="362"/>
        <end position="390"/>
    </location>
</feature>
<evidence type="ECO:0000256" key="8">
    <source>
        <dbReference type="ARBA" id="ARBA00023224"/>
    </source>
</evidence>
<evidence type="ECO:0000256" key="5">
    <source>
        <dbReference type="ARBA" id="ARBA00023040"/>
    </source>
</evidence>
<proteinExistence type="inferred from homology"/>
<evidence type="ECO:0000256" key="11">
    <source>
        <dbReference type="SAM" id="Phobius"/>
    </source>
</evidence>
<feature type="compositionally biased region" description="Basic and acidic residues" evidence="10">
    <location>
        <begin position="362"/>
        <end position="371"/>
    </location>
</feature>
<dbReference type="Pfam" id="PF00001">
    <property type="entry name" value="7tm_1"/>
    <property type="match status" value="1"/>
</dbReference>
<evidence type="ECO:0000256" key="1">
    <source>
        <dbReference type="ARBA" id="ARBA00004141"/>
    </source>
</evidence>
<evidence type="ECO:0000256" key="9">
    <source>
        <dbReference type="RuleBase" id="RU000688"/>
    </source>
</evidence>
<dbReference type="InterPro" id="IPR000611">
    <property type="entry name" value="NPY_rcpt"/>
</dbReference>
<dbReference type="Proteomes" id="UP000694844">
    <property type="component" value="Chromosome 6"/>
</dbReference>
<dbReference type="PRINTS" id="PR00237">
    <property type="entry name" value="GPCRRHODOPSN"/>
</dbReference>
<dbReference type="SUPFAM" id="SSF81321">
    <property type="entry name" value="Family A G protein-coupled receptor-like"/>
    <property type="match status" value="1"/>
</dbReference>
<dbReference type="PANTHER" id="PTHR24235">
    <property type="entry name" value="NEUROPEPTIDE Y RECEPTOR"/>
    <property type="match status" value="1"/>
</dbReference>
<dbReference type="AlphaFoldDB" id="A0A8B8AFD8"/>
<keyword evidence="4 11" id="KW-1133">Transmembrane helix</keyword>
<evidence type="ECO:0000256" key="7">
    <source>
        <dbReference type="ARBA" id="ARBA00023170"/>
    </source>
</evidence>
<evidence type="ECO:0000313" key="14">
    <source>
        <dbReference type="RefSeq" id="XP_022290207.1"/>
    </source>
</evidence>
<feature type="transmembrane region" description="Helical" evidence="11">
    <location>
        <begin position="305"/>
        <end position="327"/>
    </location>
</feature>
<dbReference type="PROSITE" id="PS00237">
    <property type="entry name" value="G_PROTEIN_RECEP_F1_1"/>
    <property type="match status" value="1"/>
</dbReference>
<comment type="similarity">
    <text evidence="2 9">Belongs to the G-protein coupled receptor 1 family.</text>
</comment>
<feature type="transmembrane region" description="Helical" evidence="11">
    <location>
        <begin position="84"/>
        <end position="103"/>
    </location>
</feature>
<evidence type="ECO:0000313" key="13">
    <source>
        <dbReference type="Proteomes" id="UP000694844"/>
    </source>
</evidence>
<dbReference type="PANTHER" id="PTHR24235:SF29">
    <property type="entry name" value="GH23382P"/>
    <property type="match status" value="1"/>
</dbReference>
<evidence type="ECO:0000256" key="3">
    <source>
        <dbReference type="ARBA" id="ARBA00022692"/>
    </source>
</evidence>
<feature type="transmembrane region" description="Helical" evidence="11">
    <location>
        <begin position="163"/>
        <end position="183"/>
    </location>
</feature>